<evidence type="ECO:0000259" key="4">
    <source>
        <dbReference type="SMART" id="SM01092"/>
    </source>
</evidence>
<name>X1PIA7_9ZZZZ</name>
<evidence type="ECO:0000256" key="3">
    <source>
        <dbReference type="ARBA" id="ARBA00023002"/>
    </source>
</evidence>
<organism evidence="5">
    <name type="scientific">marine sediment metagenome</name>
    <dbReference type="NCBI Taxonomy" id="412755"/>
    <lineage>
        <taxon>unclassified sequences</taxon>
        <taxon>metagenomes</taxon>
        <taxon>ecological metagenomes</taxon>
    </lineage>
</organism>
<dbReference type="Gene3D" id="3.30.390.50">
    <property type="entry name" value="CO dehydrogenase flavoprotein, C-terminal domain"/>
    <property type="match status" value="1"/>
</dbReference>
<dbReference type="EMBL" id="BARV01015436">
    <property type="protein sequence ID" value="GAI30604.1"/>
    <property type="molecule type" value="Genomic_DNA"/>
</dbReference>
<dbReference type="InterPro" id="IPR051312">
    <property type="entry name" value="Diverse_Substr_Oxidored"/>
</dbReference>
<dbReference type="GO" id="GO:0016491">
    <property type="term" value="F:oxidoreductase activity"/>
    <property type="evidence" value="ECO:0007669"/>
    <property type="project" value="UniProtKB-KW"/>
</dbReference>
<accession>X1PIA7</accession>
<dbReference type="Pfam" id="PF03450">
    <property type="entry name" value="CO_deh_flav_C"/>
    <property type="match status" value="1"/>
</dbReference>
<keyword evidence="2" id="KW-0274">FAD</keyword>
<dbReference type="AlphaFoldDB" id="X1PIA7"/>
<gene>
    <name evidence="5" type="ORF">S06H3_26669</name>
</gene>
<keyword evidence="3" id="KW-0560">Oxidoreductase</keyword>
<dbReference type="PANTHER" id="PTHR42659:SF2">
    <property type="entry name" value="XANTHINE DEHYDROGENASE SUBUNIT C-RELATED"/>
    <property type="match status" value="1"/>
</dbReference>
<evidence type="ECO:0000256" key="2">
    <source>
        <dbReference type="ARBA" id="ARBA00022827"/>
    </source>
</evidence>
<evidence type="ECO:0000256" key="1">
    <source>
        <dbReference type="ARBA" id="ARBA00022630"/>
    </source>
</evidence>
<protein>
    <recommendedName>
        <fullName evidence="4">CO dehydrogenase flavoprotein C-terminal domain-containing protein</fullName>
    </recommendedName>
</protein>
<dbReference type="SUPFAM" id="SSF55447">
    <property type="entry name" value="CO dehydrogenase flavoprotein C-terminal domain-like"/>
    <property type="match status" value="1"/>
</dbReference>
<proteinExistence type="predicted"/>
<sequence>SERTYGSWIKVGKRKALIIATITLALVVEMAEDNKIIKDVRTCLGSVAPTPIEIKEIRAEMIGKRFNQLNFNQLGQLVEDKISPIDDIRGTKKYRKDVAKEIMINALEEIDSAWRSYK</sequence>
<dbReference type="SMART" id="SM01092">
    <property type="entry name" value="CO_deh_flav_C"/>
    <property type="match status" value="1"/>
</dbReference>
<dbReference type="InterPro" id="IPR036683">
    <property type="entry name" value="CO_DH_flav_C_dom_sf"/>
</dbReference>
<comment type="caution">
    <text evidence="5">The sequence shown here is derived from an EMBL/GenBank/DDBJ whole genome shotgun (WGS) entry which is preliminary data.</text>
</comment>
<dbReference type="PANTHER" id="PTHR42659">
    <property type="entry name" value="XANTHINE DEHYDROGENASE SUBUNIT C-RELATED"/>
    <property type="match status" value="1"/>
</dbReference>
<reference evidence="5" key="1">
    <citation type="journal article" date="2014" name="Front. Microbiol.">
        <title>High frequency of phylogenetically diverse reductive dehalogenase-homologous genes in deep subseafloor sedimentary metagenomes.</title>
        <authorList>
            <person name="Kawai M."/>
            <person name="Futagami T."/>
            <person name="Toyoda A."/>
            <person name="Takaki Y."/>
            <person name="Nishi S."/>
            <person name="Hori S."/>
            <person name="Arai W."/>
            <person name="Tsubouchi T."/>
            <person name="Morono Y."/>
            <person name="Uchiyama I."/>
            <person name="Ito T."/>
            <person name="Fujiyama A."/>
            <person name="Inagaki F."/>
            <person name="Takami H."/>
        </authorList>
    </citation>
    <scope>NUCLEOTIDE SEQUENCE</scope>
    <source>
        <strain evidence="5">Expedition CK06-06</strain>
    </source>
</reference>
<evidence type="ECO:0000313" key="5">
    <source>
        <dbReference type="EMBL" id="GAI30604.1"/>
    </source>
</evidence>
<feature type="domain" description="CO dehydrogenase flavoprotein C-terminal" evidence="4">
    <location>
        <begin position="6"/>
        <end position="110"/>
    </location>
</feature>
<feature type="non-terminal residue" evidence="5">
    <location>
        <position position="1"/>
    </location>
</feature>
<keyword evidence="1" id="KW-0285">Flavoprotein</keyword>
<dbReference type="InterPro" id="IPR005107">
    <property type="entry name" value="CO_DH_flav_C"/>
</dbReference>